<evidence type="ECO:0000256" key="1">
    <source>
        <dbReference type="SAM" id="SignalP"/>
    </source>
</evidence>
<keyword evidence="1" id="KW-0732">Signal</keyword>
<dbReference type="AlphaFoldDB" id="A0A1R4IVU1"/>
<dbReference type="SUPFAM" id="SSF54001">
    <property type="entry name" value="Cysteine proteinases"/>
    <property type="match status" value="1"/>
</dbReference>
<protein>
    <recommendedName>
        <fullName evidence="2">Transglutaminase-like domain-containing protein</fullName>
    </recommendedName>
</protein>
<dbReference type="Pfam" id="PF01841">
    <property type="entry name" value="Transglut_core"/>
    <property type="match status" value="1"/>
</dbReference>
<evidence type="ECO:0000259" key="2">
    <source>
        <dbReference type="Pfam" id="PF01841"/>
    </source>
</evidence>
<dbReference type="Proteomes" id="UP000188342">
    <property type="component" value="Unassembled WGS sequence"/>
</dbReference>
<dbReference type="EMBL" id="FUKQ01000012">
    <property type="protein sequence ID" value="SJN24001.1"/>
    <property type="molecule type" value="Genomic_DNA"/>
</dbReference>
<feature type="domain" description="Transglutaminase-like" evidence="2">
    <location>
        <begin position="75"/>
        <end position="134"/>
    </location>
</feature>
<dbReference type="InterPro" id="IPR038765">
    <property type="entry name" value="Papain-like_cys_pep_sf"/>
</dbReference>
<feature type="chain" id="PRO_5039537749" description="Transglutaminase-like domain-containing protein" evidence="1">
    <location>
        <begin position="22"/>
        <end position="203"/>
    </location>
</feature>
<dbReference type="OrthoDB" id="3727142at2"/>
<proteinExistence type="predicted"/>
<gene>
    <name evidence="3" type="ORF">FM114_04075</name>
</gene>
<keyword evidence="4" id="KW-1185">Reference proteome</keyword>
<dbReference type="InterPro" id="IPR002931">
    <property type="entry name" value="Transglutaminase-like"/>
</dbReference>
<evidence type="ECO:0000313" key="3">
    <source>
        <dbReference type="EMBL" id="SJN24001.1"/>
    </source>
</evidence>
<name>A0A1R4IVU1_9ACTN</name>
<dbReference type="Gene3D" id="3.10.620.30">
    <property type="match status" value="1"/>
</dbReference>
<dbReference type="RefSeq" id="WP_094763910.1">
    <property type="nucleotide sequence ID" value="NZ_FUKQ01000012.1"/>
</dbReference>
<feature type="signal peptide" evidence="1">
    <location>
        <begin position="1"/>
        <end position="21"/>
    </location>
</feature>
<reference evidence="3 4" key="1">
    <citation type="submission" date="2017-02" db="EMBL/GenBank/DDBJ databases">
        <authorList>
            <person name="Peterson S.W."/>
        </authorList>
    </citation>
    <scope>NUCLEOTIDE SEQUENCE [LARGE SCALE GENOMIC DNA]</scope>
    <source>
        <strain evidence="3 4">LSP_Lj1</strain>
    </source>
</reference>
<evidence type="ECO:0000313" key="4">
    <source>
        <dbReference type="Proteomes" id="UP000188342"/>
    </source>
</evidence>
<accession>A0A1R4IVU1</accession>
<sequence length="203" mass="22489">MNRALARAAVMAAFFAPAVLTAPGPAREGSGREVDEIAASCRATGLRGWELVDEATRQVHEAFDHTSLWHLWEGSETALRNGRGWAAQYNGALMLVLRRLGIDARVVHAARVRGLGNNPWWQAGHSWLQVTLDGRTRDVCASRAENRAGEVQFVPVTPVRQMNRWTRALVSLSLSPVVAVQTWKQLAGTPVAPWLYRDFDELL</sequence>
<dbReference type="STRING" id="1255658.FM114_04075"/>
<organism evidence="3 4">
    <name type="scientific">Luteococcus japonicus LSP_Lj1</name>
    <dbReference type="NCBI Taxonomy" id="1255658"/>
    <lineage>
        <taxon>Bacteria</taxon>
        <taxon>Bacillati</taxon>
        <taxon>Actinomycetota</taxon>
        <taxon>Actinomycetes</taxon>
        <taxon>Propionibacteriales</taxon>
        <taxon>Propionibacteriaceae</taxon>
        <taxon>Luteococcus</taxon>
    </lineage>
</organism>